<dbReference type="PATRIC" id="fig|121290.4.peg.2315"/>
<dbReference type="PROSITE" id="PS51257">
    <property type="entry name" value="PROKAR_LIPOPROTEIN"/>
    <property type="match status" value="1"/>
</dbReference>
<keyword evidence="2" id="KW-0732">Signal</keyword>
<feature type="signal peptide" evidence="2">
    <location>
        <begin position="1"/>
        <end position="22"/>
    </location>
</feature>
<evidence type="ECO:0000313" key="4">
    <source>
        <dbReference type="Proteomes" id="UP000059074"/>
    </source>
</evidence>
<name>A0A109BML8_HYPSL</name>
<dbReference type="Proteomes" id="UP000059074">
    <property type="component" value="Unassembled WGS sequence"/>
</dbReference>
<evidence type="ECO:0000256" key="1">
    <source>
        <dbReference type="SAM" id="MobiDB-lite"/>
    </source>
</evidence>
<gene>
    <name evidence="3" type="ORF">APY04_0421</name>
</gene>
<keyword evidence="4" id="KW-1185">Reference proteome</keyword>
<dbReference type="OrthoDB" id="7583701at2"/>
<dbReference type="PANTHER" id="PTHR37981">
    <property type="entry name" value="LIPASE 2"/>
    <property type="match status" value="1"/>
</dbReference>
<reference evidence="3 4" key="1">
    <citation type="submission" date="2015-10" db="EMBL/GenBank/DDBJ databases">
        <title>Transcriptomic analysis of a linuron degrading triple-species bacterial consortium.</title>
        <authorList>
            <person name="Albers P."/>
        </authorList>
    </citation>
    <scope>NUCLEOTIDE SEQUENCE [LARGE SCALE GENOMIC DNA]</scope>
    <source>
        <strain evidence="3 4">WDL6</strain>
    </source>
</reference>
<proteinExistence type="predicted"/>
<dbReference type="EMBL" id="LMTR01000020">
    <property type="protein sequence ID" value="KWT71568.1"/>
    <property type="molecule type" value="Genomic_DNA"/>
</dbReference>
<accession>A0A109BML8</accession>
<dbReference type="RefSeq" id="WP_157066554.1">
    <property type="nucleotide sequence ID" value="NZ_LMTR01000020.1"/>
</dbReference>
<evidence type="ECO:0000256" key="2">
    <source>
        <dbReference type="SAM" id="SignalP"/>
    </source>
</evidence>
<dbReference type="InterPro" id="IPR036514">
    <property type="entry name" value="SGNH_hydro_sf"/>
</dbReference>
<dbReference type="SUPFAM" id="SSF52266">
    <property type="entry name" value="SGNH hydrolase"/>
    <property type="match status" value="1"/>
</dbReference>
<protein>
    <recommendedName>
        <fullName evidence="5">SGNH hydrolase-type esterase domain-containing protein</fullName>
    </recommendedName>
</protein>
<feature type="compositionally biased region" description="Low complexity" evidence="1">
    <location>
        <begin position="790"/>
        <end position="822"/>
    </location>
</feature>
<comment type="caution">
    <text evidence="3">The sequence shown here is derived from an EMBL/GenBank/DDBJ whole genome shotgun (WGS) entry which is preliminary data.</text>
</comment>
<dbReference type="InterPro" id="IPR037460">
    <property type="entry name" value="SEST-like"/>
</dbReference>
<sequence>MVRSATRSLAALILSVCSLMMACGAGTPATAQSAALPLPQIAWRVENPFRFFTDATDTEVHRATFLALPPADQLQRPILAAEQALSVRHDVSWAETMFRDTCWNSDTNQFVCKDGRAYINPTSHRAIFRVTNIDEAAGLSCTWLTAPRSGPVRGDAVTLPCSEEVRFDIPYPSGARITVEIGGREVAAEDVQIKDLLVVGMGDSFASGEGNPDLPVRFSRDRSSDYGTHSGVALNGYPARIGPWKQIGDKGFVKENSRWLDQACHRSLYSHQLRAAMQLAVEDDHRSVTYVGVACSGSEVTYGLFLKYAGNEWVPNPTDMSQISAIAAAQCEGDDAPTQDLPEAYHMNGAIPELRGGLVLRKCDPINARKIDLMFVSVGGNDVGFARLLANSVLDDASTLRMLGGWFGQVHGLDHASLGLEALIKRYKSLNRALHYLLHIPWEQSDRILLTAYPGLALQGDGVSTCPDGAAGMDVLPDFKFSESKARIGTWVADKLHVTMKKAADQYGWSFVDAHRREFIGRGICAGNTTDGTRIADDLRLPRKTADGWRPYNPADYRPYVPRQRWFRTPNDSFMTGNFHVAPSLLQKVLKLDAFAWVQLLLAATYSGAFHPTAEGQAAIADAVAHRARAVLQKYGQGAEKPALAATAPSMLDETGAAASSIGHGADNLLIAPGGAVPPSAPIEQAPLPGVAPSGVEAPAGMQGGVLTAPPGTLNAPAAPGAASGAAAKAIDAPAPSKAGVDGAMQAPASSAPVLEDLPPIAPPVAPAVPNAAPAAGPAPATGAAAAPAPAAAVTPPGQPAVGGAMPASPPAADAGPSLDGAMGEPDDAALTMPDLTLPADLLNAPRSALEDEQGGDALNSKAVLPPSSAVPAQ</sequence>
<dbReference type="GO" id="GO:0006629">
    <property type="term" value="P:lipid metabolic process"/>
    <property type="evidence" value="ECO:0007669"/>
    <property type="project" value="TreeGrafter"/>
</dbReference>
<evidence type="ECO:0000313" key="3">
    <source>
        <dbReference type="EMBL" id="KWT71568.1"/>
    </source>
</evidence>
<feature type="region of interest" description="Disordered" evidence="1">
    <location>
        <begin position="790"/>
        <end position="874"/>
    </location>
</feature>
<organism evidence="3 4">
    <name type="scientific">Hyphomicrobium sulfonivorans</name>
    <dbReference type="NCBI Taxonomy" id="121290"/>
    <lineage>
        <taxon>Bacteria</taxon>
        <taxon>Pseudomonadati</taxon>
        <taxon>Pseudomonadota</taxon>
        <taxon>Alphaproteobacteria</taxon>
        <taxon>Hyphomicrobiales</taxon>
        <taxon>Hyphomicrobiaceae</taxon>
        <taxon>Hyphomicrobium</taxon>
    </lineage>
</organism>
<dbReference type="GO" id="GO:0016788">
    <property type="term" value="F:hydrolase activity, acting on ester bonds"/>
    <property type="evidence" value="ECO:0007669"/>
    <property type="project" value="InterPro"/>
</dbReference>
<dbReference type="STRING" id="121290.APY04_0421"/>
<dbReference type="Gene3D" id="3.40.50.1110">
    <property type="entry name" value="SGNH hydrolase"/>
    <property type="match status" value="1"/>
</dbReference>
<dbReference type="PANTHER" id="PTHR37981:SF1">
    <property type="entry name" value="SGNH HYDROLASE-TYPE ESTERASE DOMAIN-CONTAINING PROTEIN"/>
    <property type="match status" value="1"/>
</dbReference>
<dbReference type="AlphaFoldDB" id="A0A109BML8"/>
<evidence type="ECO:0008006" key="5">
    <source>
        <dbReference type="Google" id="ProtNLM"/>
    </source>
</evidence>
<feature type="chain" id="PRO_5007132702" description="SGNH hydrolase-type esterase domain-containing protein" evidence="2">
    <location>
        <begin position="23"/>
        <end position="874"/>
    </location>
</feature>